<dbReference type="EMBL" id="VTPS01000013">
    <property type="protein sequence ID" value="TZE81475.1"/>
    <property type="molecule type" value="Genomic_DNA"/>
</dbReference>
<dbReference type="InterPro" id="IPR051919">
    <property type="entry name" value="W-dependent_AOR"/>
</dbReference>
<protein>
    <recommendedName>
        <fullName evidence="1">Aldehyde ferredoxin oxidoreductase C-terminal domain-containing protein</fullName>
    </recommendedName>
</protein>
<gene>
    <name evidence="2" type="ORF">FWJ32_09020</name>
</gene>
<accession>A0A5D8Q9N6</accession>
<dbReference type="Proteomes" id="UP000322976">
    <property type="component" value="Unassembled WGS sequence"/>
</dbReference>
<dbReference type="InterPro" id="IPR036021">
    <property type="entry name" value="Tungsten_al_ferr_oxy-like_C"/>
</dbReference>
<dbReference type="InterPro" id="IPR013985">
    <property type="entry name" value="Ald_Fedxn_OxRdtase_dom3"/>
</dbReference>
<dbReference type="InterPro" id="IPR001203">
    <property type="entry name" value="OxRdtase_Ald_Fedxn_C"/>
</dbReference>
<dbReference type="SUPFAM" id="SSF48310">
    <property type="entry name" value="Aldehyde ferredoxin oxidoreductase, C-terminal domains"/>
    <property type="match status" value="1"/>
</dbReference>
<feature type="domain" description="Aldehyde ferredoxin oxidoreductase C-terminal" evidence="1">
    <location>
        <begin position="13"/>
        <end position="204"/>
    </location>
</feature>
<reference evidence="2 3" key="1">
    <citation type="submission" date="2019-08" db="EMBL/GenBank/DDBJ databases">
        <title>Calorimonas adulescens gen. nov., sp. nov., an anaerobic thermophilic bacterium from Sakhalin hot spring.</title>
        <authorList>
            <person name="Khomyakova M.A."/>
            <person name="Merkel A.Y."/>
            <person name="Novikov A."/>
            <person name="Bonch-Osmolovskaya E.A."/>
            <person name="Slobodkin A.I."/>
        </authorList>
    </citation>
    <scope>NUCLEOTIDE SEQUENCE [LARGE SCALE GENOMIC DNA]</scope>
    <source>
        <strain evidence="2 3">A05MB</strain>
    </source>
</reference>
<evidence type="ECO:0000313" key="3">
    <source>
        <dbReference type="Proteomes" id="UP000322976"/>
    </source>
</evidence>
<sequence length="215" mass="23663">MEWIILKRLQTIAAEKLGKGSEYLQTARNIELPMHDPRLAPGYARTYQYDPPPGRHVKGGLGMVQMSNPDPAKYNYENTGEADYSATVFSEVLDCAGLCLFITLTGQAEAIPKLLEAVTGIEPQEAMAAGARVLNMRQAFNVREGLRPSDFNIPLRSVGKPPLEKGPTANCTVDNEKLGDNFFAAVGWDRTTGKPYREVLERLGGMDDVIADLYN</sequence>
<comment type="caution">
    <text evidence="2">The sequence shown here is derived from an EMBL/GenBank/DDBJ whole genome shotgun (WGS) entry which is preliminary data.</text>
</comment>
<dbReference type="PANTHER" id="PTHR30038">
    <property type="entry name" value="ALDEHYDE FERREDOXIN OXIDOREDUCTASE"/>
    <property type="match status" value="1"/>
</dbReference>
<dbReference type="GO" id="GO:0009055">
    <property type="term" value="F:electron transfer activity"/>
    <property type="evidence" value="ECO:0007669"/>
    <property type="project" value="InterPro"/>
</dbReference>
<dbReference type="GO" id="GO:0051536">
    <property type="term" value="F:iron-sulfur cluster binding"/>
    <property type="evidence" value="ECO:0007669"/>
    <property type="project" value="InterPro"/>
</dbReference>
<dbReference type="Gene3D" id="1.10.599.10">
    <property type="entry name" value="Aldehyde Ferredoxin Oxidoreductase Protein, subunit A, domain 3"/>
    <property type="match status" value="1"/>
</dbReference>
<dbReference type="PANTHER" id="PTHR30038:SF0">
    <property type="entry name" value="TUNGSTEN-CONTAINING ALDEHYDE FERREDOXIN OXIDOREDUCTASE"/>
    <property type="match status" value="1"/>
</dbReference>
<name>A0A5D8Q9N6_9THEO</name>
<dbReference type="AlphaFoldDB" id="A0A5D8Q9N6"/>
<dbReference type="GO" id="GO:0016625">
    <property type="term" value="F:oxidoreductase activity, acting on the aldehyde or oxo group of donors, iron-sulfur protein as acceptor"/>
    <property type="evidence" value="ECO:0007669"/>
    <property type="project" value="InterPro"/>
</dbReference>
<dbReference type="Pfam" id="PF01314">
    <property type="entry name" value="AFOR_C"/>
    <property type="match status" value="1"/>
</dbReference>
<evidence type="ECO:0000313" key="2">
    <source>
        <dbReference type="EMBL" id="TZE81475.1"/>
    </source>
</evidence>
<evidence type="ECO:0000259" key="1">
    <source>
        <dbReference type="Pfam" id="PF01314"/>
    </source>
</evidence>
<organism evidence="2 3">
    <name type="scientific">Calorimonas adulescens</name>
    <dbReference type="NCBI Taxonomy" id="2606906"/>
    <lineage>
        <taxon>Bacteria</taxon>
        <taxon>Bacillati</taxon>
        <taxon>Bacillota</taxon>
        <taxon>Clostridia</taxon>
        <taxon>Thermoanaerobacterales</taxon>
        <taxon>Thermoanaerobacteraceae</taxon>
        <taxon>Calorimonas</taxon>
    </lineage>
</organism>
<proteinExistence type="predicted"/>
<keyword evidence="3" id="KW-1185">Reference proteome</keyword>